<gene>
    <name evidence="1" type="ORF">CTRU02_213253</name>
</gene>
<evidence type="ECO:0000313" key="2">
    <source>
        <dbReference type="Proteomes" id="UP000805649"/>
    </source>
</evidence>
<dbReference type="EMBL" id="VUJX02000009">
    <property type="protein sequence ID" value="KAL0932300.1"/>
    <property type="molecule type" value="Genomic_DNA"/>
</dbReference>
<dbReference type="Proteomes" id="UP000805649">
    <property type="component" value="Unassembled WGS sequence"/>
</dbReference>
<sequence>MSSNANAILDAVKTRRSHYPLSKDLPISKERIEEIIKTAVAYVPTSVNSQSTRVVVLHGVEHEKFWDMTASILKAIVSAEQWEYTSGKVASFRGGAGTVLFYENEDDIKALQEKFPMFAERFHGWAAQSDAMLQFTLWIALDAEGLGVNLQHYNPLVDEQVAAEWNIPSTWKLNAQLVFGGKKSQPDPKESKPIEELFKAYGS</sequence>
<evidence type="ECO:0000313" key="1">
    <source>
        <dbReference type="EMBL" id="KAL0932300.1"/>
    </source>
</evidence>
<reference evidence="1 2" key="1">
    <citation type="journal article" date="2020" name="Phytopathology">
        <title>Genome Sequence Resources of Colletotrichum truncatum, C. plurivorum, C. musicola, and C. sojae: Four Species Pathogenic to Soybean (Glycine max).</title>
        <authorList>
            <person name="Rogerio F."/>
            <person name="Boufleur T.R."/>
            <person name="Ciampi-Guillardi M."/>
            <person name="Sukno S.A."/>
            <person name="Thon M.R."/>
            <person name="Massola Junior N.S."/>
            <person name="Baroncelli R."/>
        </authorList>
    </citation>
    <scope>NUCLEOTIDE SEQUENCE [LARGE SCALE GENOMIC DNA]</scope>
    <source>
        <strain evidence="1 2">CMES1059</strain>
    </source>
</reference>
<proteinExistence type="predicted"/>
<comment type="caution">
    <text evidence="1">The sequence shown here is derived from an EMBL/GenBank/DDBJ whole genome shotgun (WGS) entry which is preliminary data.</text>
</comment>
<accession>A0ACC3YK56</accession>
<keyword evidence="2" id="KW-1185">Reference proteome</keyword>
<organism evidence="1 2">
    <name type="scientific">Colletotrichum truncatum</name>
    <name type="common">Anthracnose fungus</name>
    <name type="synonym">Colletotrichum capsici</name>
    <dbReference type="NCBI Taxonomy" id="5467"/>
    <lineage>
        <taxon>Eukaryota</taxon>
        <taxon>Fungi</taxon>
        <taxon>Dikarya</taxon>
        <taxon>Ascomycota</taxon>
        <taxon>Pezizomycotina</taxon>
        <taxon>Sordariomycetes</taxon>
        <taxon>Hypocreomycetidae</taxon>
        <taxon>Glomerellales</taxon>
        <taxon>Glomerellaceae</taxon>
        <taxon>Colletotrichum</taxon>
        <taxon>Colletotrichum truncatum species complex</taxon>
    </lineage>
</organism>
<protein>
    <submittedName>
        <fullName evidence="1">Nitroreductase family protein</fullName>
    </submittedName>
</protein>
<name>A0ACC3YK56_COLTU</name>